<dbReference type="GO" id="GO:0016020">
    <property type="term" value="C:membrane"/>
    <property type="evidence" value="ECO:0007669"/>
    <property type="project" value="InterPro"/>
</dbReference>
<protein>
    <submittedName>
        <fullName evidence="1">Sulfotransferase family 2 domain-containing protein</fullName>
    </submittedName>
</protein>
<gene>
    <name evidence="1" type="ORF">QGN29_02325</name>
</gene>
<accession>A0AA52HB23</accession>
<sequence>MPLYINNKISILYMHIPKTGGAYIEDLLRANSYSQFYWRGKRLTQFDLCTPQHYTLAQLSGVIDLTAITFIFATVRHPYKRLLSEYTMRHPLHDVQIDQWLDEAYGNYLNNPYAYDNHLRPQAEFHQSGTRYYKQEDSFDEKWAFKFENDSSLSLPIKQVPRRKEAKRTHKKILFSDLSYKIRDKYYNLYKNDFKTFNYDPEEID</sequence>
<dbReference type="GO" id="GO:0008146">
    <property type="term" value="F:sulfotransferase activity"/>
    <property type="evidence" value="ECO:0007669"/>
    <property type="project" value="InterPro"/>
</dbReference>
<evidence type="ECO:0000313" key="1">
    <source>
        <dbReference type="EMBL" id="WND03203.1"/>
    </source>
</evidence>
<dbReference type="InterPro" id="IPR027417">
    <property type="entry name" value="P-loop_NTPase"/>
</dbReference>
<evidence type="ECO:0000313" key="2">
    <source>
        <dbReference type="Proteomes" id="UP001268683"/>
    </source>
</evidence>
<keyword evidence="2" id="KW-1185">Reference proteome</keyword>
<reference evidence="1" key="1">
    <citation type="submission" date="2023-04" db="EMBL/GenBank/DDBJ databases">
        <title>Complete genome sequence of Temperatibacter marinus.</title>
        <authorList>
            <person name="Rong J.-C."/>
            <person name="Yi M.-L."/>
            <person name="Zhao Q."/>
        </authorList>
    </citation>
    <scope>NUCLEOTIDE SEQUENCE</scope>
    <source>
        <strain evidence="1">NBRC 110045</strain>
    </source>
</reference>
<proteinExistence type="predicted"/>
<dbReference type="KEGG" id="tmk:QGN29_02325"/>
<dbReference type="Pfam" id="PF03567">
    <property type="entry name" value="Sulfotransfer_2"/>
    <property type="match status" value="1"/>
</dbReference>
<dbReference type="Proteomes" id="UP001268683">
    <property type="component" value="Chromosome"/>
</dbReference>
<name>A0AA52HB23_9PROT</name>
<dbReference type="Gene3D" id="3.40.50.300">
    <property type="entry name" value="P-loop containing nucleotide triphosphate hydrolases"/>
    <property type="match status" value="1"/>
</dbReference>
<dbReference type="InterPro" id="IPR005331">
    <property type="entry name" value="Sulfotransferase"/>
</dbReference>
<dbReference type="SUPFAM" id="SSF52540">
    <property type="entry name" value="P-loop containing nucleoside triphosphate hydrolases"/>
    <property type="match status" value="1"/>
</dbReference>
<organism evidence="1 2">
    <name type="scientific">Temperatibacter marinus</name>
    <dbReference type="NCBI Taxonomy" id="1456591"/>
    <lineage>
        <taxon>Bacteria</taxon>
        <taxon>Pseudomonadati</taxon>
        <taxon>Pseudomonadota</taxon>
        <taxon>Alphaproteobacteria</taxon>
        <taxon>Kordiimonadales</taxon>
        <taxon>Temperatibacteraceae</taxon>
        <taxon>Temperatibacter</taxon>
    </lineage>
</organism>
<dbReference type="AlphaFoldDB" id="A0AA52HB23"/>
<dbReference type="EMBL" id="CP123872">
    <property type="protein sequence ID" value="WND03203.1"/>
    <property type="molecule type" value="Genomic_DNA"/>
</dbReference>
<dbReference type="RefSeq" id="WP_310799052.1">
    <property type="nucleotide sequence ID" value="NZ_CP123872.1"/>
</dbReference>